<comment type="caution">
    <text evidence="2">The sequence shown here is derived from an EMBL/GenBank/DDBJ whole genome shotgun (WGS) entry which is preliminary data.</text>
</comment>
<accession>A0A836CFA1</accession>
<proteinExistence type="predicted"/>
<evidence type="ECO:0000256" key="1">
    <source>
        <dbReference type="SAM" id="SignalP"/>
    </source>
</evidence>
<evidence type="ECO:0000313" key="3">
    <source>
        <dbReference type="Proteomes" id="UP000664859"/>
    </source>
</evidence>
<dbReference type="Proteomes" id="UP000664859">
    <property type="component" value="Unassembled WGS sequence"/>
</dbReference>
<organism evidence="2 3">
    <name type="scientific">Tribonema minus</name>
    <dbReference type="NCBI Taxonomy" id="303371"/>
    <lineage>
        <taxon>Eukaryota</taxon>
        <taxon>Sar</taxon>
        <taxon>Stramenopiles</taxon>
        <taxon>Ochrophyta</taxon>
        <taxon>PX clade</taxon>
        <taxon>Xanthophyceae</taxon>
        <taxon>Tribonematales</taxon>
        <taxon>Tribonemataceae</taxon>
        <taxon>Tribonema</taxon>
    </lineage>
</organism>
<name>A0A836CFA1_9STRA</name>
<dbReference type="AlphaFoldDB" id="A0A836CFA1"/>
<sequence>MYLLLAVIGCLCARAYWRECLCVAAYLVKAAKRRWFRAHARYPRLRSRIPSFVRPVLDAALALDPEKHALDYGETAFDRVSVVRALEFAVPRGLIPPQLSVLSWDDGMPAEVREAELRDVALAVAAAGLPVDVTEAVRSLWISAGEAGDDSAHICKCARRCCVECGEPTGDDSPYLVVEYAGHSGTLAGGGCHEAFTCVYGPRGGRWHFPPVPANEPCVAGLSARQVDTAISGGRDVTVALRKLCGPRRDFWSSTPFPLTSMHVALALSADNIAFDGATVEDVLSDPIIW</sequence>
<reference evidence="2" key="1">
    <citation type="submission" date="2021-02" db="EMBL/GenBank/DDBJ databases">
        <title>First Annotated Genome of the Yellow-green Alga Tribonema minus.</title>
        <authorList>
            <person name="Mahan K.M."/>
        </authorList>
    </citation>
    <scope>NUCLEOTIDE SEQUENCE</scope>
    <source>
        <strain evidence="2">UTEX B ZZ1240</strain>
    </source>
</reference>
<feature type="chain" id="PRO_5032586434" evidence="1">
    <location>
        <begin position="18"/>
        <end position="290"/>
    </location>
</feature>
<gene>
    <name evidence="2" type="ORF">JKP88DRAFT_273024</name>
</gene>
<evidence type="ECO:0000313" key="2">
    <source>
        <dbReference type="EMBL" id="KAG5183053.1"/>
    </source>
</evidence>
<protein>
    <submittedName>
        <fullName evidence="2">Uncharacterized protein</fullName>
    </submittedName>
</protein>
<keyword evidence="1" id="KW-0732">Signal</keyword>
<dbReference type="EMBL" id="JAFCMP010000223">
    <property type="protein sequence ID" value="KAG5183053.1"/>
    <property type="molecule type" value="Genomic_DNA"/>
</dbReference>
<feature type="signal peptide" evidence="1">
    <location>
        <begin position="1"/>
        <end position="17"/>
    </location>
</feature>
<keyword evidence="3" id="KW-1185">Reference proteome</keyword>